<feature type="transmembrane region" description="Helical" evidence="2">
    <location>
        <begin position="12"/>
        <end position="28"/>
    </location>
</feature>
<dbReference type="EMBL" id="BLXT01006238">
    <property type="protein sequence ID" value="GFO30469.1"/>
    <property type="molecule type" value="Genomic_DNA"/>
</dbReference>
<keyword evidence="2" id="KW-1133">Transmembrane helix</keyword>
<reference evidence="3 4" key="1">
    <citation type="journal article" date="2021" name="Elife">
        <title>Chloroplast acquisition without the gene transfer in kleptoplastic sea slugs, Plakobranchus ocellatus.</title>
        <authorList>
            <person name="Maeda T."/>
            <person name="Takahashi S."/>
            <person name="Yoshida T."/>
            <person name="Shimamura S."/>
            <person name="Takaki Y."/>
            <person name="Nagai Y."/>
            <person name="Toyoda A."/>
            <person name="Suzuki Y."/>
            <person name="Arimoto A."/>
            <person name="Ishii H."/>
            <person name="Satoh N."/>
            <person name="Nishiyama T."/>
            <person name="Hasebe M."/>
            <person name="Maruyama T."/>
            <person name="Minagawa J."/>
            <person name="Obokata J."/>
            <person name="Shigenobu S."/>
        </authorList>
    </citation>
    <scope>NUCLEOTIDE SEQUENCE [LARGE SCALE GENOMIC DNA]</scope>
</reference>
<keyword evidence="2" id="KW-0812">Transmembrane</keyword>
<keyword evidence="4" id="KW-1185">Reference proteome</keyword>
<dbReference type="Proteomes" id="UP000735302">
    <property type="component" value="Unassembled WGS sequence"/>
</dbReference>
<comment type="caution">
    <text evidence="3">The sequence shown here is derived from an EMBL/GenBank/DDBJ whole genome shotgun (WGS) entry which is preliminary data.</text>
</comment>
<evidence type="ECO:0000313" key="3">
    <source>
        <dbReference type="EMBL" id="GFO30469.1"/>
    </source>
</evidence>
<accession>A0AAV4CCY8</accession>
<evidence type="ECO:0000313" key="4">
    <source>
        <dbReference type="Proteomes" id="UP000735302"/>
    </source>
</evidence>
<sequence length="88" mass="9413">MVARGRKFLNFVLFRIVLPLVLLIAAFLRFNAISLIYLLCLLATPLLRIPSRISMQAEANGGTVDSEPALRSAETPVAGSSLATGTLA</sequence>
<gene>
    <name evidence="3" type="ORF">PoB_005697400</name>
</gene>
<name>A0AAV4CCY8_9GAST</name>
<feature type="region of interest" description="Disordered" evidence="1">
    <location>
        <begin position="63"/>
        <end position="88"/>
    </location>
</feature>
<organism evidence="3 4">
    <name type="scientific">Plakobranchus ocellatus</name>
    <dbReference type="NCBI Taxonomy" id="259542"/>
    <lineage>
        <taxon>Eukaryota</taxon>
        <taxon>Metazoa</taxon>
        <taxon>Spiralia</taxon>
        <taxon>Lophotrochozoa</taxon>
        <taxon>Mollusca</taxon>
        <taxon>Gastropoda</taxon>
        <taxon>Heterobranchia</taxon>
        <taxon>Euthyneura</taxon>
        <taxon>Panpulmonata</taxon>
        <taxon>Sacoglossa</taxon>
        <taxon>Placobranchoidea</taxon>
        <taxon>Plakobranchidae</taxon>
        <taxon>Plakobranchus</taxon>
    </lineage>
</organism>
<evidence type="ECO:0000256" key="1">
    <source>
        <dbReference type="SAM" id="MobiDB-lite"/>
    </source>
</evidence>
<proteinExistence type="predicted"/>
<evidence type="ECO:0000256" key="2">
    <source>
        <dbReference type="SAM" id="Phobius"/>
    </source>
</evidence>
<dbReference type="AlphaFoldDB" id="A0AAV4CCY8"/>
<protein>
    <submittedName>
        <fullName evidence="3">Piezo-type mechanosensitive ion channel component 2</fullName>
    </submittedName>
</protein>
<keyword evidence="2" id="KW-0472">Membrane</keyword>